<proteinExistence type="predicted"/>
<reference evidence="3" key="1">
    <citation type="submission" date="2017-05" db="EMBL/GenBank/DDBJ databases">
        <title>Whole genome sequence of fish pathogenic bacteria, Photobacterium damselae subsp. piscicida, strain 91-197, isolated from hybrid striped bass (Morone sp.) in USA.</title>
        <authorList>
            <person name="Teru Y."/>
            <person name="Hikima J."/>
            <person name="Kono T."/>
            <person name="Sakai M."/>
            <person name="Takano T."/>
            <person name="Hawke J.P."/>
            <person name="Takeyama H."/>
            <person name="Aoki T."/>
        </authorList>
    </citation>
    <scope>NUCLEOTIDE SEQUENCE [LARGE SCALE GENOMIC DNA]</scope>
    <source>
        <strain evidence="3">91-197</strain>
    </source>
</reference>
<dbReference type="AlphaFoldDB" id="A0AAD1CFM4"/>
<name>A0AAD1CFM4_PHODP</name>
<dbReference type="Pfam" id="PF13476">
    <property type="entry name" value="AAA_23"/>
    <property type="match status" value="1"/>
</dbReference>
<protein>
    <recommendedName>
        <fullName evidence="1">Rad50/SbcC-type AAA domain-containing protein</fullName>
    </recommendedName>
</protein>
<organism evidence="2 3">
    <name type="scientific">Photobacterium damsela subsp. piscicida</name>
    <name type="common">Pasteurella piscicida</name>
    <dbReference type="NCBI Taxonomy" id="38294"/>
    <lineage>
        <taxon>Bacteria</taxon>
        <taxon>Pseudomonadati</taxon>
        <taxon>Pseudomonadota</taxon>
        <taxon>Gammaproteobacteria</taxon>
        <taxon>Vibrionales</taxon>
        <taxon>Vibrionaceae</taxon>
        <taxon>Photobacterium</taxon>
    </lineage>
</organism>
<dbReference type="InterPro" id="IPR027417">
    <property type="entry name" value="P-loop_NTPase"/>
</dbReference>
<dbReference type="SUPFAM" id="SSF52540">
    <property type="entry name" value="P-loop containing nucleoside triphosphate hydrolases"/>
    <property type="match status" value="1"/>
</dbReference>
<evidence type="ECO:0000313" key="2">
    <source>
        <dbReference type="EMBL" id="BAX53469.1"/>
    </source>
</evidence>
<dbReference type="EMBL" id="AP018045">
    <property type="protein sequence ID" value="BAX53469.1"/>
    <property type="molecule type" value="Genomic_DNA"/>
</dbReference>
<evidence type="ECO:0000313" key="3">
    <source>
        <dbReference type="Proteomes" id="UP000218676"/>
    </source>
</evidence>
<sequence>MNDYITIKGVSSYHPVIPQIIDISKQNTLIFGLNGTGKSTISNFLYGKEKFDSCNLNIEGKYTPIVYNQTFVEQNFVNSSV</sequence>
<dbReference type="RefSeq" id="WP_224756708.1">
    <property type="nucleotide sequence ID" value="NZ_AP018045.1"/>
</dbReference>
<feature type="domain" description="Rad50/SbcC-type AAA" evidence="1">
    <location>
        <begin position="5"/>
        <end position="44"/>
    </location>
</feature>
<evidence type="ECO:0000259" key="1">
    <source>
        <dbReference type="Pfam" id="PF13476"/>
    </source>
</evidence>
<dbReference type="GO" id="GO:0006302">
    <property type="term" value="P:double-strand break repair"/>
    <property type="evidence" value="ECO:0007669"/>
    <property type="project" value="InterPro"/>
</dbReference>
<dbReference type="InterPro" id="IPR038729">
    <property type="entry name" value="Rad50/SbcC_AAA"/>
</dbReference>
<dbReference type="GO" id="GO:0016887">
    <property type="term" value="F:ATP hydrolysis activity"/>
    <property type="evidence" value="ECO:0007669"/>
    <property type="project" value="InterPro"/>
</dbReference>
<accession>A0AAD1CFM4</accession>
<dbReference type="Gene3D" id="3.40.50.300">
    <property type="entry name" value="P-loop containing nucleotide triphosphate hydrolases"/>
    <property type="match status" value="1"/>
</dbReference>
<gene>
    <name evidence="2" type="ORF">PDPUS_1_02095</name>
</gene>
<dbReference type="Proteomes" id="UP000218676">
    <property type="component" value="Chromosome 1"/>
</dbReference>